<keyword evidence="4" id="KW-1185">Reference proteome</keyword>
<proteinExistence type="predicted"/>
<dbReference type="EMBL" id="BAABKB010000008">
    <property type="protein sequence ID" value="GAA5009394.1"/>
    <property type="molecule type" value="Genomic_DNA"/>
</dbReference>
<protein>
    <submittedName>
        <fullName evidence="3">Uncharacterized protein</fullName>
    </submittedName>
</protein>
<dbReference type="Proteomes" id="UP001501759">
    <property type="component" value="Unassembled WGS sequence"/>
</dbReference>
<organism evidence="3 4">
    <name type="scientific">Streptomyces siamensis</name>
    <dbReference type="NCBI Taxonomy" id="1274986"/>
    <lineage>
        <taxon>Bacteria</taxon>
        <taxon>Bacillati</taxon>
        <taxon>Actinomycetota</taxon>
        <taxon>Actinomycetes</taxon>
        <taxon>Kitasatosporales</taxon>
        <taxon>Streptomycetaceae</taxon>
        <taxon>Streptomyces</taxon>
    </lineage>
</organism>
<sequence>MHAKGFSTPAREENEGRSSRAAVRRTARPSGLSLWGVNARRFLRSTGGQFLLATLAMLLLFLLVGAGVSYLLKSAFGGGWFVF</sequence>
<comment type="caution">
    <text evidence="3">The sequence shown here is derived from an EMBL/GenBank/DDBJ whole genome shotgun (WGS) entry which is preliminary data.</text>
</comment>
<keyword evidence="2" id="KW-0472">Membrane</keyword>
<evidence type="ECO:0000313" key="4">
    <source>
        <dbReference type="Proteomes" id="UP001501759"/>
    </source>
</evidence>
<keyword evidence="2" id="KW-0812">Transmembrane</keyword>
<name>A0ABP9IT72_9ACTN</name>
<gene>
    <name evidence="3" type="ORF">GCM10023335_28530</name>
</gene>
<evidence type="ECO:0000256" key="1">
    <source>
        <dbReference type="SAM" id="MobiDB-lite"/>
    </source>
</evidence>
<evidence type="ECO:0000313" key="3">
    <source>
        <dbReference type="EMBL" id="GAA5009394.1"/>
    </source>
</evidence>
<accession>A0ABP9IT72</accession>
<evidence type="ECO:0000256" key="2">
    <source>
        <dbReference type="SAM" id="Phobius"/>
    </source>
</evidence>
<feature type="region of interest" description="Disordered" evidence="1">
    <location>
        <begin position="1"/>
        <end position="28"/>
    </location>
</feature>
<reference evidence="4" key="1">
    <citation type="journal article" date="2019" name="Int. J. Syst. Evol. Microbiol.">
        <title>The Global Catalogue of Microorganisms (GCM) 10K type strain sequencing project: providing services to taxonomists for standard genome sequencing and annotation.</title>
        <authorList>
            <consortium name="The Broad Institute Genomics Platform"/>
            <consortium name="The Broad Institute Genome Sequencing Center for Infectious Disease"/>
            <person name="Wu L."/>
            <person name="Ma J."/>
        </authorList>
    </citation>
    <scope>NUCLEOTIDE SEQUENCE [LARGE SCALE GENOMIC DNA]</scope>
    <source>
        <strain evidence="4">JCM 18409</strain>
    </source>
</reference>
<keyword evidence="2" id="KW-1133">Transmembrane helix</keyword>
<feature type="transmembrane region" description="Helical" evidence="2">
    <location>
        <begin position="50"/>
        <end position="72"/>
    </location>
</feature>